<comment type="caution">
    <text evidence="3">The sequence shown here is derived from an EMBL/GenBank/DDBJ whole genome shotgun (WGS) entry which is preliminary data.</text>
</comment>
<proteinExistence type="predicted"/>
<feature type="domain" description="Lipid/polyisoprenoid-binding YceI-like" evidence="2">
    <location>
        <begin position="25"/>
        <end position="195"/>
    </location>
</feature>
<sequence length="197" mass="21728">MNFTKRLPLLFLPLLTLVSAPSFADWTLNNDKSNLNFISVKKSSIVEVHHFTQLSGSVAETAGKANIEINLTSVDTMIPIRNERIQSLLFQTNMYPKANISADINVAEFKQLKAGESFKTKQTLVLDLHGVKNEMTADILVTKLVGNKINVSSLKPVVLKASDFKLVQGINDLRDIASLPSITTEVPVTFNLVFDAN</sequence>
<dbReference type="Gene3D" id="2.40.128.110">
    <property type="entry name" value="Lipid/polyisoprenoid-binding, YceI-like"/>
    <property type="match status" value="1"/>
</dbReference>
<dbReference type="PANTHER" id="PTHR34406">
    <property type="entry name" value="PROTEIN YCEI"/>
    <property type="match status" value="1"/>
</dbReference>
<organism evidence="3 4">
    <name type="scientific">Psychrosphaera aquimarina</name>
    <dbReference type="NCBI Taxonomy" id="2044854"/>
    <lineage>
        <taxon>Bacteria</taxon>
        <taxon>Pseudomonadati</taxon>
        <taxon>Pseudomonadota</taxon>
        <taxon>Gammaproteobacteria</taxon>
        <taxon>Alteromonadales</taxon>
        <taxon>Pseudoalteromonadaceae</taxon>
        <taxon>Psychrosphaera</taxon>
    </lineage>
</organism>
<gene>
    <name evidence="3" type="ORF">RT723_02050</name>
</gene>
<evidence type="ECO:0000313" key="4">
    <source>
        <dbReference type="Proteomes" id="UP001257914"/>
    </source>
</evidence>
<dbReference type="SUPFAM" id="SSF101874">
    <property type="entry name" value="YceI-like"/>
    <property type="match status" value="1"/>
</dbReference>
<dbReference type="RefSeq" id="WP_315945698.1">
    <property type="nucleotide sequence ID" value="NZ_JAWCUA010000001.1"/>
</dbReference>
<protein>
    <submittedName>
        <fullName evidence="3">YceI family protein</fullName>
    </submittedName>
</protein>
<evidence type="ECO:0000256" key="1">
    <source>
        <dbReference type="SAM" id="SignalP"/>
    </source>
</evidence>
<dbReference type="InterPro" id="IPR007372">
    <property type="entry name" value="Lipid/polyisoprenoid-bd_YceI"/>
</dbReference>
<feature type="signal peptide" evidence="1">
    <location>
        <begin position="1"/>
        <end position="24"/>
    </location>
</feature>
<dbReference type="EMBL" id="JAWCUA010000001">
    <property type="protein sequence ID" value="MDU0111810.1"/>
    <property type="molecule type" value="Genomic_DNA"/>
</dbReference>
<dbReference type="PIRSF" id="PIRSF029811">
    <property type="entry name" value="UCP029811"/>
    <property type="match status" value="1"/>
</dbReference>
<dbReference type="SMART" id="SM00867">
    <property type="entry name" value="YceI"/>
    <property type="match status" value="1"/>
</dbReference>
<dbReference type="Pfam" id="PF04264">
    <property type="entry name" value="YceI"/>
    <property type="match status" value="1"/>
</dbReference>
<dbReference type="InterPro" id="IPR036761">
    <property type="entry name" value="TTHA0802/YceI-like_sf"/>
</dbReference>
<dbReference type="InterPro" id="IPR027016">
    <property type="entry name" value="UCP029811"/>
</dbReference>
<keyword evidence="4" id="KW-1185">Reference proteome</keyword>
<evidence type="ECO:0000313" key="3">
    <source>
        <dbReference type="EMBL" id="MDU0111810.1"/>
    </source>
</evidence>
<name>A0ABU3QWL3_9GAMM</name>
<evidence type="ECO:0000259" key="2">
    <source>
        <dbReference type="SMART" id="SM00867"/>
    </source>
</evidence>
<keyword evidence="1" id="KW-0732">Signal</keyword>
<dbReference type="PANTHER" id="PTHR34406:SF1">
    <property type="entry name" value="PROTEIN YCEI"/>
    <property type="match status" value="1"/>
</dbReference>
<reference evidence="3 4" key="1">
    <citation type="submission" date="2023-10" db="EMBL/GenBank/DDBJ databases">
        <title>Psychrosphaera aquimaarina strain SW33 isolated from seawater.</title>
        <authorList>
            <person name="Bayburt H."/>
            <person name="Kim J.M."/>
            <person name="Choi B.J."/>
            <person name="Jeon C.O."/>
        </authorList>
    </citation>
    <scope>NUCLEOTIDE SEQUENCE [LARGE SCALE GENOMIC DNA]</scope>
    <source>
        <strain evidence="3 4">KCTC 52743</strain>
    </source>
</reference>
<dbReference type="Proteomes" id="UP001257914">
    <property type="component" value="Unassembled WGS sequence"/>
</dbReference>
<accession>A0ABU3QWL3</accession>
<feature type="chain" id="PRO_5045413347" evidence="1">
    <location>
        <begin position="25"/>
        <end position="197"/>
    </location>
</feature>